<evidence type="ECO:0000313" key="19">
    <source>
        <dbReference type="EMBL" id="CRK98564.1"/>
    </source>
</evidence>
<evidence type="ECO:0000256" key="12">
    <source>
        <dbReference type="ARBA" id="ARBA00023136"/>
    </source>
</evidence>
<dbReference type="OrthoDB" id="675023at2759"/>
<keyword evidence="12" id="KW-0472">Membrane</keyword>
<dbReference type="STRING" id="568069.A0A1J1IG96"/>
<dbReference type="EMBL" id="CVRI01000047">
    <property type="protein sequence ID" value="CRK98564.1"/>
    <property type="molecule type" value="Genomic_DNA"/>
</dbReference>
<protein>
    <recommendedName>
        <fullName evidence="5 18">Galactosylgalactosylxylosylprotein 3-beta-glucuronosyltransferase</fullName>
        <ecNumber evidence="5 18">2.4.1.135</ecNumber>
    </recommendedName>
</protein>
<evidence type="ECO:0000256" key="7">
    <source>
        <dbReference type="ARBA" id="ARBA00022692"/>
    </source>
</evidence>
<dbReference type="InterPro" id="IPR005027">
    <property type="entry name" value="Glyco_trans_43"/>
</dbReference>
<comment type="subcellular location">
    <subcellularLocation>
        <location evidence="2 18">Golgi apparatus membrane</location>
        <topology evidence="2 18">Single-pass type II membrane protein</topology>
    </subcellularLocation>
</comment>
<evidence type="ECO:0000256" key="8">
    <source>
        <dbReference type="ARBA" id="ARBA00022723"/>
    </source>
</evidence>
<evidence type="ECO:0000256" key="18">
    <source>
        <dbReference type="RuleBase" id="RU363127"/>
    </source>
</evidence>
<dbReference type="GO" id="GO:0050650">
    <property type="term" value="P:chondroitin sulfate proteoglycan biosynthetic process"/>
    <property type="evidence" value="ECO:0007669"/>
    <property type="project" value="TreeGrafter"/>
</dbReference>
<keyword evidence="14 17" id="KW-0464">Manganese</keyword>
<evidence type="ECO:0000256" key="3">
    <source>
        <dbReference type="ARBA" id="ARBA00004922"/>
    </source>
</evidence>
<comment type="pathway">
    <text evidence="3 18">Protein modification; protein glycosylation.</text>
</comment>
<keyword evidence="20" id="KW-1185">Reference proteome</keyword>
<accession>A0A1J1IG96</accession>
<evidence type="ECO:0000256" key="6">
    <source>
        <dbReference type="ARBA" id="ARBA00022679"/>
    </source>
</evidence>
<proteinExistence type="inferred from homology"/>
<dbReference type="GO" id="GO:0005975">
    <property type="term" value="P:carbohydrate metabolic process"/>
    <property type="evidence" value="ECO:0007669"/>
    <property type="project" value="TreeGrafter"/>
</dbReference>
<dbReference type="SUPFAM" id="SSF53448">
    <property type="entry name" value="Nucleotide-diphospho-sugar transferases"/>
    <property type="match status" value="1"/>
</dbReference>
<dbReference type="InterPro" id="IPR029044">
    <property type="entry name" value="Nucleotide-diphossugar_trans"/>
</dbReference>
<dbReference type="UniPathway" id="UPA00378"/>
<dbReference type="FunFam" id="3.90.550.10:FF:000044">
    <property type="entry name" value="Galactosylgalactosylxylosylprotein 3-beta-glucuronosyltransferase"/>
    <property type="match status" value="1"/>
</dbReference>
<dbReference type="GO" id="GO:0015018">
    <property type="term" value="F:galactosylgalactosylxylosylprotein 3-beta-glucuronosyltransferase activity"/>
    <property type="evidence" value="ECO:0007669"/>
    <property type="project" value="UniProtKB-UniRule"/>
</dbReference>
<keyword evidence="8 17" id="KW-0479">Metal-binding</keyword>
<organism evidence="19 20">
    <name type="scientific">Clunio marinus</name>
    <dbReference type="NCBI Taxonomy" id="568069"/>
    <lineage>
        <taxon>Eukaryota</taxon>
        <taxon>Metazoa</taxon>
        <taxon>Ecdysozoa</taxon>
        <taxon>Arthropoda</taxon>
        <taxon>Hexapoda</taxon>
        <taxon>Insecta</taxon>
        <taxon>Pterygota</taxon>
        <taxon>Neoptera</taxon>
        <taxon>Endopterygota</taxon>
        <taxon>Diptera</taxon>
        <taxon>Nematocera</taxon>
        <taxon>Chironomoidea</taxon>
        <taxon>Chironomidae</taxon>
        <taxon>Clunio</taxon>
    </lineage>
</organism>
<dbReference type="CDD" id="cd00218">
    <property type="entry name" value="GlcAT-I"/>
    <property type="match status" value="1"/>
</dbReference>
<sequence>MIFSSISKLLHICHPRKLFIMLLCLGLMLYLYATYATDQIDKEFASVIENDTLTVCKENFSDKRQFVYVPQDPVSNIVTSTTQTSSHVEKLPKIYFVTPTYPRREQMAELTRLGQTLMHVQNIVWIVADDSESCNPRLDTLLSNLGLPYIHLSSPMPFMYKSHKSIPRGVSNRRAALSWIKSNKITDGVLYFGDDDNTFDLRLFSEIRHTQKVSMFPVGLIGDYSISSPIIKNNKVVAFFDSWPAKRTWPVDMAGFAVNLGYLAKYPNATMPYKAGYEEDAFLKSIGLKINEIEPLALGCTEVYVWHTQTTKTKAPLIKVAKDTLKNSKSNLMLLLTTLSEMGVNHFSGSGGVKAIVSRDGKSKSLISWAH</sequence>
<keyword evidence="11 18" id="KW-0333">Golgi apparatus</keyword>
<dbReference type="Pfam" id="PF03360">
    <property type="entry name" value="Glyco_transf_43"/>
    <property type="match status" value="1"/>
</dbReference>
<feature type="active site" description="Proton donor/acceptor" evidence="16">
    <location>
        <position position="279"/>
    </location>
</feature>
<dbReference type="AlphaFoldDB" id="A0A1J1IG96"/>
<gene>
    <name evidence="19" type="ORF">CLUMA_CG011911</name>
</gene>
<reference evidence="19 20" key="1">
    <citation type="submission" date="2015-04" db="EMBL/GenBank/DDBJ databases">
        <authorList>
            <person name="Syromyatnikov M.Y."/>
            <person name="Popov V.N."/>
        </authorList>
    </citation>
    <scope>NUCLEOTIDE SEQUENCE [LARGE SCALE GENOMIC DNA]</scope>
</reference>
<dbReference type="PANTHER" id="PTHR10896:SF51">
    <property type="entry name" value="GALACTOSYLGALACTOSYLXYLOSYLPROTEIN 3-BETA-GLUCURONOSYLTRANSFERASE S"/>
    <property type="match status" value="1"/>
</dbReference>
<evidence type="ECO:0000256" key="11">
    <source>
        <dbReference type="ARBA" id="ARBA00023034"/>
    </source>
</evidence>
<evidence type="ECO:0000256" key="14">
    <source>
        <dbReference type="ARBA" id="ARBA00023211"/>
    </source>
</evidence>
<evidence type="ECO:0000256" key="2">
    <source>
        <dbReference type="ARBA" id="ARBA00004323"/>
    </source>
</evidence>
<keyword evidence="7" id="KW-0812">Transmembrane</keyword>
<evidence type="ECO:0000313" key="20">
    <source>
        <dbReference type="Proteomes" id="UP000183832"/>
    </source>
</evidence>
<dbReference type="Proteomes" id="UP000183832">
    <property type="component" value="Unassembled WGS sequence"/>
</dbReference>
<feature type="binding site" evidence="17">
    <location>
        <position position="196"/>
    </location>
    <ligand>
        <name>Mn(2+)</name>
        <dbReference type="ChEBI" id="CHEBI:29035"/>
    </ligand>
</feature>
<evidence type="ECO:0000256" key="1">
    <source>
        <dbReference type="ARBA" id="ARBA00001936"/>
    </source>
</evidence>
<keyword evidence="13" id="KW-0325">Glycoprotein</keyword>
<evidence type="ECO:0000256" key="15">
    <source>
        <dbReference type="ARBA" id="ARBA00047979"/>
    </source>
</evidence>
<dbReference type="PANTHER" id="PTHR10896">
    <property type="entry name" value="GALACTOSYLGALACTOSYLXYLOSYLPROTEIN 3-BETA-GLUCURONOSYLTRANSFERASE BETA-1,3-GLUCURONYLTRANSFERASE"/>
    <property type="match status" value="1"/>
</dbReference>
<comment type="catalytic activity">
    <reaction evidence="15 18">
        <text>3-O-(beta-D-galactosyl-(1-&gt;3)-beta-D-galactosyl-(1-&gt;4)-beta-D-xylosyl)-L-seryl-[protein] + UDP-alpha-D-glucuronate = 3-O-(beta-D-GlcA-(1-&gt;3)-beta-D-Gal-(1-&gt;3)-beta-D-Gal-(1-&gt;4)-beta-D-Xyl)-L-seryl-[protein] + UDP + H(+)</text>
        <dbReference type="Rhea" id="RHEA:24168"/>
        <dbReference type="Rhea" id="RHEA-COMP:12571"/>
        <dbReference type="Rhea" id="RHEA-COMP:12573"/>
        <dbReference type="ChEBI" id="CHEBI:15378"/>
        <dbReference type="ChEBI" id="CHEBI:58052"/>
        <dbReference type="ChEBI" id="CHEBI:58223"/>
        <dbReference type="ChEBI" id="CHEBI:132090"/>
        <dbReference type="ChEBI" id="CHEBI:132093"/>
        <dbReference type="EC" id="2.4.1.135"/>
    </reaction>
</comment>
<dbReference type="Gene3D" id="3.90.550.10">
    <property type="entry name" value="Spore Coat Polysaccharide Biosynthesis Protein SpsA, Chain A"/>
    <property type="match status" value="1"/>
</dbReference>
<dbReference type="EC" id="2.4.1.135" evidence="5 18"/>
<comment type="cofactor">
    <cofactor evidence="1 17 18">
        <name>Mn(2+)</name>
        <dbReference type="ChEBI" id="CHEBI:29035"/>
    </cofactor>
</comment>
<evidence type="ECO:0000256" key="17">
    <source>
        <dbReference type="PIRSR" id="PIRSR605027-3"/>
    </source>
</evidence>
<keyword evidence="9 18" id="KW-0735">Signal-anchor</keyword>
<comment type="similarity">
    <text evidence="4 18">Belongs to the glycosyltransferase 43 family.</text>
</comment>
<evidence type="ECO:0000256" key="13">
    <source>
        <dbReference type="ARBA" id="ARBA00023180"/>
    </source>
</evidence>
<keyword evidence="6 18" id="KW-0808">Transferase</keyword>
<evidence type="ECO:0000256" key="4">
    <source>
        <dbReference type="ARBA" id="ARBA00007706"/>
    </source>
</evidence>
<evidence type="ECO:0000256" key="9">
    <source>
        <dbReference type="ARBA" id="ARBA00022968"/>
    </source>
</evidence>
<dbReference type="GO" id="GO:0000139">
    <property type="term" value="C:Golgi membrane"/>
    <property type="evidence" value="ECO:0007669"/>
    <property type="project" value="UniProtKB-SubCell"/>
</dbReference>
<name>A0A1J1IG96_9DIPT</name>
<keyword evidence="10" id="KW-1133">Transmembrane helix</keyword>
<dbReference type="GO" id="GO:0046872">
    <property type="term" value="F:metal ion binding"/>
    <property type="evidence" value="ECO:0007669"/>
    <property type="project" value="UniProtKB-KW"/>
</dbReference>
<evidence type="ECO:0000256" key="5">
    <source>
        <dbReference type="ARBA" id="ARBA00012641"/>
    </source>
</evidence>
<evidence type="ECO:0000256" key="16">
    <source>
        <dbReference type="PIRSR" id="PIRSR605027-1"/>
    </source>
</evidence>
<evidence type="ECO:0000256" key="10">
    <source>
        <dbReference type="ARBA" id="ARBA00022989"/>
    </source>
</evidence>